<sequence length="83" mass="8991">YSTGSHTISAGPFGEIAACFAMGFGIFLVMVYINVCSKVSFNWNFIYPIILAAGIPEICNFTLMLGNNLCDHDADIANGRHTL</sequence>
<comment type="caution">
    <text evidence="2">The sequence shown here is derived from an EMBL/GenBank/DDBJ whole genome shotgun (WGS) entry which is preliminary data.</text>
</comment>
<evidence type="ECO:0000313" key="3">
    <source>
        <dbReference type="Proteomes" id="UP001237784"/>
    </source>
</evidence>
<dbReference type="AlphaFoldDB" id="A0AAW6Y1H2"/>
<proteinExistence type="predicted"/>
<feature type="non-terminal residue" evidence="2">
    <location>
        <position position="1"/>
    </location>
</feature>
<dbReference type="EMBL" id="JASOME010000222">
    <property type="protein sequence ID" value="MDK7064414.1"/>
    <property type="molecule type" value="Genomic_DNA"/>
</dbReference>
<gene>
    <name evidence="2" type="ORF">QP372_07885</name>
</gene>
<keyword evidence="1" id="KW-1133">Transmembrane helix</keyword>
<reference evidence="2" key="1">
    <citation type="submission" date="2023-05" db="EMBL/GenBank/DDBJ databases">
        <title>Cataloging the Phylogenetic Diversity of Human Bladder Bacteria.</title>
        <authorList>
            <person name="Du J."/>
        </authorList>
    </citation>
    <scope>NUCLEOTIDE SEQUENCE</scope>
    <source>
        <strain evidence="2">UMB6789</strain>
    </source>
</reference>
<evidence type="ECO:0000313" key="2">
    <source>
        <dbReference type="EMBL" id="MDK7064414.1"/>
    </source>
</evidence>
<keyword evidence="1" id="KW-0812">Transmembrane</keyword>
<name>A0AAW6Y1H2_GARVA</name>
<evidence type="ECO:0000256" key="1">
    <source>
        <dbReference type="SAM" id="Phobius"/>
    </source>
</evidence>
<feature type="transmembrane region" description="Helical" evidence="1">
    <location>
        <begin position="12"/>
        <end position="33"/>
    </location>
</feature>
<protein>
    <submittedName>
        <fullName evidence="2">Uncharacterized protein</fullName>
    </submittedName>
</protein>
<keyword evidence="1" id="KW-0472">Membrane</keyword>
<dbReference type="Proteomes" id="UP001237784">
    <property type="component" value="Unassembled WGS sequence"/>
</dbReference>
<accession>A0AAW6Y1H2</accession>
<feature type="non-terminal residue" evidence="2">
    <location>
        <position position="83"/>
    </location>
</feature>
<feature type="transmembrane region" description="Helical" evidence="1">
    <location>
        <begin position="45"/>
        <end position="65"/>
    </location>
</feature>
<organism evidence="2 3">
    <name type="scientific">Gardnerella vaginalis</name>
    <dbReference type="NCBI Taxonomy" id="2702"/>
    <lineage>
        <taxon>Bacteria</taxon>
        <taxon>Bacillati</taxon>
        <taxon>Actinomycetota</taxon>
        <taxon>Actinomycetes</taxon>
        <taxon>Bifidobacteriales</taxon>
        <taxon>Bifidobacteriaceae</taxon>
        <taxon>Gardnerella</taxon>
    </lineage>
</organism>